<evidence type="ECO:0000313" key="14">
    <source>
        <dbReference type="Proteomes" id="UP001168620"/>
    </source>
</evidence>
<evidence type="ECO:0000256" key="4">
    <source>
        <dbReference type="ARBA" id="ARBA00022598"/>
    </source>
</evidence>
<gene>
    <name evidence="9 13" type="primary">murD</name>
    <name evidence="13" type="ORF">QWY28_15510</name>
</gene>
<dbReference type="InterPro" id="IPR036565">
    <property type="entry name" value="Mur-like_cat_sf"/>
</dbReference>
<comment type="pathway">
    <text evidence="2 9 10">Cell wall biogenesis; peptidoglycan biosynthesis.</text>
</comment>
<keyword evidence="8 9" id="KW-0131">Cell cycle</keyword>
<dbReference type="SUPFAM" id="SSF51984">
    <property type="entry name" value="MurCD N-terminal domain"/>
    <property type="match status" value="1"/>
</dbReference>
<dbReference type="InterPro" id="IPR005762">
    <property type="entry name" value="MurD"/>
</dbReference>
<accession>A0ABT8FIK3</accession>
<evidence type="ECO:0000256" key="6">
    <source>
        <dbReference type="ARBA" id="ARBA00022741"/>
    </source>
</evidence>
<dbReference type="Gene3D" id="3.40.1190.10">
    <property type="entry name" value="Mur-like, catalytic domain"/>
    <property type="match status" value="1"/>
</dbReference>
<keyword evidence="3 9" id="KW-0963">Cytoplasm</keyword>
<dbReference type="InterPro" id="IPR036615">
    <property type="entry name" value="Mur_ligase_C_dom_sf"/>
</dbReference>
<keyword evidence="7 9" id="KW-0067">ATP-binding</keyword>
<evidence type="ECO:0000256" key="9">
    <source>
        <dbReference type="HAMAP-Rule" id="MF_00639"/>
    </source>
</evidence>
<organism evidence="13 14">
    <name type="scientific">Nocardioides oceani</name>
    <dbReference type="NCBI Taxonomy" id="3058369"/>
    <lineage>
        <taxon>Bacteria</taxon>
        <taxon>Bacillati</taxon>
        <taxon>Actinomycetota</taxon>
        <taxon>Actinomycetes</taxon>
        <taxon>Propionibacteriales</taxon>
        <taxon>Nocardioidaceae</taxon>
        <taxon>Nocardioides</taxon>
    </lineage>
</organism>
<comment type="caution">
    <text evidence="13">The sequence shown here is derived from an EMBL/GenBank/DDBJ whole genome shotgun (WGS) entry which is preliminary data.</text>
</comment>
<keyword evidence="6 9" id="KW-0547">Nucleotide-binding</keyword>
<dbReference type="InterPro" id="IPR004101">
    <property type="entry name" value="Mur_ligase_C"/>
</dbReference>
<evidence type="ECO:0000313" key="13">
    <source>
        <dbReference type="EMBL" id="MDN4174370.1"/>
    </source>
</evidence>
<comment type="subcellular location">
    <subcellularLocation>
        <location evidence="1 9 10">Cytoplasm</location>
    </subcellularLocation>
</comment>
<evidence type="ECO:0000256" key="7">
    <source>
        <dbReference type="ARBA" id="ARBA00022840"/>
    </source>
</evidence>
<dbReference type="InterPro" id="IPR018109">
    <property type="entry name" value="Folylpolyglutamate_synth_CS"/>
</dbReference>
<feature type="domain" description="Mur ligase central" evidence="12">
    <location>
        <begin position="109"/>
        <end position="208"/>
    </location>
</feature>
<evidence type="ECO:0000256" key="10">
    <source>
        <dbReference type="RuleBase" id="RU003664"/>
    </source>
</evidence>
<comment type="catalytic activity">
    <reaction evidence="9 10">
        <text>UDP-N-acetyl-alpha-D-muramoyl-L-alanine + D-glutamate + ATP = UDP-N-acetyl-alpha-D-muramoyl-L-alanyl-D-glutamate + ADP + phosphate + H(+)</text>
        <dbReference type="Rhea" id="RHEA:16429"/>
        <dbReference type="ChEBI" id="CHEBI:15378"/>
        <dbReference type="ChEBI" id="CHEBI:29986"/>
        <dbReference type="ChEBI" id="CHEBI:30616"/>
        <dbReference type="ChEBI" id="CHEBI:43474"/>
        <dbReference type="ChEBI" id="CHEBI:83898"/>
        <dbReference type="ChEBI" id="CHEBI:83900"/>
        <dbReference type="ChEBI" id="CHEBI:456216"/>
        <dbReference type="EC" id="6.3.2.9"/>
    </reaction>
</comment>
<comment type="function">
    <text evidence="9 10">Cell wall formation. Catalyzes the addition of glutamate to the nucleotide precursor UDP-N-acetylmuramoyl-L-alanine (UMA).</text>
</comment>
<dbReference type="Proteomes" id="UP001168620">
    <property type="component" value="Unassembled WGS sequence"/>
</dbReference>
<keyword evidence="9 10" id="KW-0573">Peptidoglycan synthesis</keyword>
<keyword evidence="5 9" id="KW-0132">Cell division</keyword>
<dbReference type="EC" id="6.3.2.9" evidence="9 10"/>
<dbReference type="GO" id="GO:0008764">
    <property type="term" value="F:UDP-N-acetylmuramoylalanine-D-glutamate ligase activity"/>
    <property type="evidence" value="ECO:0007669"/>
    <property type="project" value="UniProtKB-EC"/>
</dbReference>
<evidence type="ECO:0000256" key="1">
    <source>
        <dbReference type="ARBA" id="ARBA00004496"/>
    </source>
</evidence>
<feature type="binding site" evidence="9">
    <location>
        <begin position="111"/>
        <end position="117"/>
    </location>
    <ligand>
        <name>ATP</name>
        <dbReference type="ChEBI" id="CHEBI:30616"/>
    </ligand>
</feature>
<evidence type="ECO:0000259" key="12">
    <source>
        <dbReference type="Pfam" id="PF08245"/>
    </source>
</evidence>
<dbReference type="PANTHER" id="PTHR43692:SF1">
    <property type="entry name" value="UDP-N-ACETYLMURAMOYLALANINE--D-GLUTAMATE LIGASE"/>
    <property type="match status" value="1"/>
</dbReference>
<feature type="domain" description="Mur ligase C-terminal" evidence="11">
    <location>
        <begin position="300"/>
        <end position="410"/>
    </location>
</feature>
<sequence length="443" mass="45552">MRCEELAGRSVVVWGAGREGRAAVAELAARGVRATVALTGVEDVPADLRDVAVAGPAALDRLAAADVVVKSPGVPHTAPEFLRLRELGVPVTSLTDLWLHDNAERVVAVTGTKGKSTTAGLVHHLLEATGVPAALVGNGGTPVTVGDRSGARVAVAEVSSYQAADLTCSPRVAVVTSLYPEHLPWHGGYERYVADKLNLVAHGPEVVVVPDLAGDLADLVAARLSPATRLVDPPELGLAVTDEGLAWSGVGAVPAGEVALRGRHNLANLALALAAVTLLEDGTDRSALLAAAQTFAPLAHRLEVVPSGDGRVWVDDSLATAPESVVAALETYADRPVVLLAGGADRGLSFAPLVHYLARRDPAARVSTIAVGPAGARLARELDKVRLAPDFATALTWASGTAQVEVVLLSPGAPSFDEFASFEERSAAFRAAAGRSSTAPSGR</sequence>
<evidence type="ECO:0000256" key="3">
    <source>
        <dbReference type="ARBA" id="ARBA00022490"/>
    </source>
</evidence>
<dbReference type="Gene3D" id="3.90.190.20">
    <property type="entry name" value="Mur ligase, C-terminal domain"/>
    <property type="match status" value="1"/>
</dbReference>
<dbReference type="EMBL" id="JAUHJQ010000006">
    <property type="protein sequence ID" value="MDN4174370.1"/>
    <property type="molecule type" value="Genomic_DNA"/>
</dbReference>
<keyword evidence="9 10" id="KW-0133">Cell shape</keyword>
<dbReference type="Pfam" id="PF08245">
    <property type="entry name" value="Mur_ligase_M"/>
    <property type="match status" value="1"/>
</dbReference>
<keyword evidence="14" id="KW-1185">Reference proteome</keyword>
<evidence type="ECO:0000256" key="2">
    <source>
        <dbReference type="ARBA" id="ARBA00004752"/>
    </source>
</evidence>
<evidence type="ECO:0000256" key="8">
    <source>
        <dbReference type="ARBA" id="ARBA00023306"/>
    </source>
</evidence>
<reference evidence="13" key="1">
    <citation type="submission" date="2023-06" db="EMBL/GenBank/DDBJ databases">
        <title>Draft genome sequence of Nocardioides sp. SOB77.</title>
        <authorList>
            <person name="Zhang G."/>
        </authorList>
    </citation>
    <scope>NUCLEOTIDE SEQUENCE</scope>
    <source>
        <strain evidence="13">SOB77</strain>
    </source>
</reference>
<comment type="similarity">
    <text evidence="9">Belongs to the MurCDEF family.</text>
</comment>
<name>A0ABT8FIK3_9ACTN</name>
<dbReference type="Pfam" id="PF02875">
    <property type="entry name" value="Mur_ligase_C"/>
    <property type="match status" value="1"/>
</dbReference>
<keyword evidence="4 9" id="KW-0436">Ligase</keyword>
<evidence type="ECO:0000256" key="5">
    <source>
        <dbReference type="ARBA" id="ARBA00022618"/>
    </source>
</evidence>
<dbReference type="InterPro" id="IPR013221">
    <property type="entry name" value="Mur_ligase_cen"/>
</dbReference>
<dbReference type="PROSITE" id="PS01011">
    <property type="entry name" value="FOLYLPOLYGLU_SYNT_1"/>
    <property type="match status" value="1"/>
</dbReference>
<dbReference type="Gene3D" id="3.40.50.720">
    <property type="entry name" value="NAD(P)-binding Rossmann-like Domain"/>
    <property type="match status" value="1"/>
</dbReference>
<dbReference type="RefSeq" id="WP_300953461.1">
    <property type="nucleotide sequence ID" value="NZ_JAUHJQ010000006.1"/>
</dbReference>
<dbReference type="SUPFAM" id="SSF53623">
    <property type="entry name" value="MurD-like peptide ligases, catalytic domain"/>
    <property type="match status" value="1"/>
</dbReference>
<dbReference type="PANTHER" id="PTHR43692">
    <property type="entry name" value="UDP-N-ACETYLMURAMOYLALANINE--D-GLUTAMATE LIGASE"/>
    <property type="match status" value="1"/>
</dbReference>
<dbReference type="HAMAP" id="MF_00639">
    <property type="entry name" value="MurD"/>
    <property type="match status" value="1"/>
</dbReference>
<dbReference type="SUPFAM" id="SSF53244">
    <property type="entry name" value="MurD-like peptide ligases, peptide-binding domain"/>
    <property type="match status" value="1"/>
</dbReference>
<keyword evidence="9 10" id="KW-0961">Cell wall biogenesis/degradation</keyword>
<protein>
    <recommendedName>
        <fullName evidence="9 10">UDP-N-acetylmuramoylalanine--D-glutamate ligase</fullName>
        <ecNumber evidence="9 10">6.3.2.9</ecNumber>
    </recommendedName>
    <alternativeName>
        <fullName evidence="9">D-glutamic acid-adding enzyme</fullName>
    </alternativeName>
    <alternativeName>
        <fullName evidence="9">UDP-N-acetylmuramoyl-L-alanyl-D-glutamate synthetase</fullName>
    </alternativeName>
</protein>
<dbReference type="NCBIfam" id="TIGR01087">
    <property type="entry name" value="murD"/>
    <property type="match status" value="1"/>
</dbReference>
<evidence type="ECO:0000259" key="11">
    <source>
        <dbReference type="Pfam" id="PF02875"/>
    </source>
</evidence>
<proteinExistence type="inferred from homology"/>